<dbReference type="InterPro" id="IPR037231">
    <property type="entry name" value="NAP-like_sf"/>
</dbReference>
<keyword evidence="3" id="KW-1185">Reference proteome</keyword>
<proteinExistence type="inferred from homology"/>
<feature type="non-terminal residue" evidence="2">
    <location>
        <position position="1"/>
    </location>
</feature>
<evidence type="ECO:0000313" key="2">
    <source>
        <dbReference type="EMBL" id="GMS79410.1"/>
    </source>
</evidence>
<evidence type="ECO:0000256" key="1">
    <source>
        <dbReference type="ARBA" id="ARBA00009947"/>
    </source>
</evidence>
<dbReference type="GO" id="GO:0005634">
    <property type="term" value="C:nucleus"/>
    <property type="evidence" value="ECO:0007669"/>
    <property type="project" value="InterPro"/>
</dbReference>
<dbReference type="Pfam" id="PF00956">
    <property type="entry name" value="NAP"/>
    <property type="match status" value="1"/>
</dbReference>
<dbReference type="Gene3D" id="1.20.5.1500">
    <property type="match status" value="1"/>
</dbReference>
<gene>
    <name evidence="2" type="ORF">PENTCL1PPCAC_1585</name>
</gene>
<comment type="caution">
    <text evidence="2">The sequence shown here is derived from an EMBL/GenBank/DDBJ whole genome shotgun (WGS) entry which is preliminary data.</text>
</comment>
<dbReference type="Proteomes" id="UP001432027">
    <property type="component" value="Unassembled WGS sequence"/>
</dbReference>
<dbReference type="EMBL" id="BTSX01000001">
    <property type="protein sequence ID" value="GMS79410.1"/>
    <property type="molecule type" value="Genomic_DNA"/>
</dbReference>
<name>A0AAV5SGW4_9BILA</name>
<sequence>SLCQVTTRIMTAPINADDLVELLKRSGYDFSGLRGANPNFEMLARLPAKVKASVAALKNLQVKSIEIEAQFFTKVHELEKQLEAEVATINEQRRKIIAGEYEPTPEEANRPLIHNATQEEITALVSLKRSRVRDGGVPDFWKAICVVSEGLS</sequence>
<dbReference type="SUPFAM" id="SSF143113">
    <property type="entry name" value="NAP-like"/>
    <property type="match status" value="1"/>
</dbReference>
<accession>A0AAV5SGW4</accession>
<dbReference type="GO" id="GO:0006334">
    <property type="term" value="P:nucleosome assembly"/>
    <property type="evidence" value="ECO:0007669"/>
    <property type="project" value="InterPro"/>
</dbReference>
<evidence type="ECO:0000313" key="3">
    <source>
        <dbReference type="Proteomes" id="UP001432027"/>
    </source>
</evidence>
<dbReference type="InterPro" id="IPR002164">
    <property type="entry name" value="NAP_family"/>
</dbReference>
<feature type="non-terminal residue" evidence="2">
    <location>
        <position position="152"/>
    </location>
</feature>
<dbReference type="AlphaFoldDB" id="A0AAV5SGW4"/>
<reference evidence="2" key="1">
    <citation type="submission" date="2023-10" db="EMBL/GenBank/DDBJ databases">
        <title>Genome assembly of Pristionchus species.</title>
        <authorList>
            <person name="Yoshida K."/>
            <person name="Sommer R.J."/>
        </authorList>
    </citation>
    <scope>NUCLEOTIDE SEQUENCE</scope>
    <source>
        <strain evidence="2">RS0144</strain>
    </source>
</reference>
<organism evidence="2 3">
    <name type="scientific">Pristionchus entomophagus</name>
    <dbReference type="NCBI Taxonomy" id="358040"/>
    <lineage>
        <taxon>Eukaryota</taxon>
        <taxon>Metazoa</taxon>
        <taxon>Ecdysozoa</taxon>
        <taxon>Nematoda</taxon>
        <taxon>Chromadorea</taxon>
        <taxon>Rhabditida</taxon>
        <taxon>Rhabditina</taxon>
        <taxon>Diplogasteromorpha</taxon>
        <taxon>Diplogasteroidea</taxon>
        <taxon>Neodiplogasteridae</taxon>
        <taxon>Pristionchus</taxon>
    </lineage>
</organism>
<comment type="similarity">
    <text evidence="1">Belongs to the nucleosome assembly protein (NAP) family.</text>
</comment>
<protein>
    <submittedName>
        <fullName evidence="2">Uncharacterized protein</fullName>
    </submittedName>
</protein>